<keyword evidence="3" id="KW-1185">Reference proteome</keyword>
<dbReference type="HOGENOM" id="CLU_674678_0_0_1"/>
<dbReference type="Proteomes" id="UP000054279">
    <property type="component" value="Unassembled WGS sequence"/>
</dbReference>
<dbReference type="AlphaFoldDB" id="A0A0C9V2S1"/>
<gene>
    <name evidence="2" type="ORF">M422DRAFT_53196</name>
</gene>
<dbReference type="EMBL" id="KN837236">
    <property type="protein sequence ID" value="KIJ31816.1"/>
    <property type="molecule type" value="Genomic_DNA"/>
</dbReference>
<protein>
    <submittedName>
        <fullName evidence="2">Uncharacterized protein</fullName>
    </submittedName>
</protein>
<organism evidence="2 3">
    <name type="scientific">Sphaerobolus stellatus (strain SS14)</name>
    <dbReference type="NCBI Taxonomy" id="990650"/>
    <lineage>
        <taxon>Eukaryota</taxon>
        <taxon>Fungi</taxon>
        <taxon>Dikarya</taxon>
        <taxon>Basidiomycota</taxon>
        <taxon>Agaricomycotina</taxon>
        <taxon>Agaricomycetes</taxon>
        <taxon>Phallomycetidae</taxon>
        <taxon>Geastrales</taxon>
        <taxon>Sphaerobolaceae</taxon>
        <taxon>Sphaerobolus</taxon>
    </lineage>
</organism>
<feature type="region of interest" description="Disordered" evidence="1">
    <location>
        <begin position="78"/>
        <end position="130"/>
    </location>
</feature>
<feature type="compositionally biased region" description="Basic and acidic residues" evidence="1">
    <location>
        <begin position="398"/>
        <end position="408"/>
    </location>
</feature>
<feature type="region of interest" description="Disordered" evidence="1">
    <location>
        <begin position="209"/>
        <end position="243"/>
    </location>
</feature>
<evidence type="ECO:0000256" key="1">
    <source>
        <dbReference type="SAM" id="MobiDB-lite"/>
    </source>
</evidence>
<sequence>MSREVAYSHSSIRPHTILNTDDITIPPDVSREEIEDARGLLAKFSPSTRLNEHGINMSCRWWLRGRRLPAAKVQEEAEKMRQEQARQAKHAQRLVEDQSQKGVKAAPGTPYDTNGQTEEDSEDNSAEDEPEDISLVGMAGNKNNSCNWKEKLFEYIQISHARNVPLLLTIVNVCCSFMMMPATVDTWTPLSGELITIRLKQKEVDIERKRKKEARQKEAGHASVSRKAGGKGTKHKFTTSNAVEDSDQLDHVGLVQEKSQQPDQLEGTSKQNPHPSETVTSLKQKPENASKVVLPVLPAKGSSSHAKKQSKGDRFESVNDIKAQLSDTAILIHKDIAGITSAIVGLDAALKTLVDRLADQENNCGDIELNGPGADDGEQGQEMDEQGDEDKQEVEYQGSEREVKNGDL</sequence>
<feature type="compositionally biased region" description="Acidic residues" evidence="1">
    <location>
        <begin position="117"/>
        <end position="130"/>
    </location>
</feature>
<feature type="compositionally biased region" description="Basic residues" evidence="1">
    <location>
        <begin position="228"/>
        <end position="237"/>
    </location>
</feature>
<evidence type="ECO:0000313" key="3">
    <source>
        <dbReference type="Proteomes" id="UP000054279"/>
    </source>
</evidence>
<accession>A0A0C9V2S1</accession>
<proteinExistence type="predicted"/>
<name>A0A0C9V2S1_SPHS4</name>
<feature type="compositionally biased region" description="Acidic residues" evidence="1">
    <location>
        <begin position="375"/>
        <end position="392"/>
    </location>
</feature>
<evidence type="ECO:0000313" key="2">
    <source>
        <dbReference type="EMBL" id="KIJ31816.1"/>
    </source>
</evidence>
<feature type="region of interest" description="Disordered" evidence="1">
    <location>
        <begin position="257"/>
        <end position="316"/>
    </location>
</feature>
<feature type="region of interest" description="Disordered" evidence="1">
    <location>
        <begin position="364"/>
        <end position="408"/>
    </location>
</feature>
<reference evidence="2 3" key="1">
    <citation type="submission" date="2014-06" db="EMBL/GenBank/DDBJ databases">
        <title>Evolutionary Origins and Diversification of the Mycorrhizal Mutualists.</title>
        <authorList>
            <consortium name="DOE Joint Genome Institute"/>
            <consortium name="Mycorrhizal Genomics Consortium"/>
            <person name="Kohler A."/>
            <person name="Kuo A."/>
            <person name="Nagy L.G."/>
            <person name="Floudas D."/>
            <person name="Copeland A."/>
            <person name="Barry K.W."/>
            <person name="Cichocki N."/>
            <person name="Veneault-Fourrey C."/>
            <person name="LaButti K."/>
            <person name="Lindquist E.A."/>
            <person name="Lipzen A."/>
            <person name="Lundell T."/>
            <person name="Morin E."/>
            <person name="Murat C."/>
            <person name="Riley R."/>
            <person name="Ohm R."/>
            <person name="Sun H."/>
            <person name="Tunlid A."/>
            <person name="Henrissat B."/>
            <person name="Grigoriev I.V."/>
            <person name="Hibbett D.S."/>
            <person name="Martin F."/>
        </authorList>
    </citation>
    <scope>NUCLEOTIDE SEQUENCE [LARGE SCALE GENOMIC DNA]</scope>
    <source>
        <strain evidence="2 3">SS14</strain>
    </source>
</reference>
<feature type="compositionally biased region" description="Polar residues" evidence="1">
    <location>
        <begin position="257"/>
        <end position="283"/>
    </location>
</feature>